<feature type="region of interest" description="Disordered" evidence="1">
    <location>
        <begin position="510"/>
        <end position="552"/>
    </location>
</feature>
<feature type="region of interest" description="Disordered" evidence="1">
    <location>
        <begin position="1"/>
        <end position="28"/>
    </location>
</feature>
<feature type="compositionally biased region" description="Basic residues" evidence="1">
    <location>
        <begin position="1"/>
        <end position="10"/>
    </location>
</feature>
<dbReference type="Proteomes" id="UP000289738">
    <property type="component" value="Chromosome A09"/>
</dbReference>
<sequence length="602" mass="69402">MASSSRKPHDHCKGSADTAQVGSERQELVHDEEETCLDTMIEADDFDRDNVDKCVGLANSFVESEVLRAEDVLHMEFNNPEEASRFYNEYGRARGFSIRQGKKIKNSKGEFVRYTYLCNREGFRDKKWLEKSDRKREHKVVTRCGCLAEMRIKRKAESGKWYVSRFVDEHNHEAVPARYLLGPERVDVNQTGDMTALYRTRLWWLQWKLWEFKYGIDLTIALPLLFEPGIFLWFHSYFRLRMASSSRKLHDHCKRSADTIQVGSERQDLVDDEEETSLDTVNEPDDIDGDNVDKCVRLDDGFIESEVLRAEDVLHMEFNDPEEASRFYNEYGRAKGFAIRQGKKIKNSKGEFVWYTYLCNREGFRDKKWLDKSDRKRDHKAVTRCGCLAEMRIKRKAGSGKWYVSRFVDEHNHEAVPPRYLLGPGRVVNQTGDMTALYRTRVDAFVHLCKRLAKAACLTDEDYKLYTDRILRDTILLEIKNGLGVEVVRGSNVNAEVAKDPIHVGTKGTGCANEASGSKGTKKRKCSTWGRRGHRRTRFPNGSPSTALPGEDAVQDRTGHRLQNLEFLCLGNIARGVMGQQEFVKRKRTVDFLPPVSFAKFL</sequence>
<dbReference type="EMBL" id="SDMP01000009">
    <property type="protein sequence ID" value="RYR39918.1"/>
    <property type="molecule type" value="Genomic_DNA"/>
</dbReference>
<dbReference type="InterPro" id="IPR004330">
    <property type="entry name" value="FAR1_DNA_bnd_dom"/>
</dbReference>
<keyword evidence="4" id="KW-1185">Reference proteome</keyword>
<dbReference type="PANTHER" id="PTHR46328:SF27">
    <property type="entry name" value="OS12G0287500 PROTEIN"/>
    <property type="match status" value="1"/>
</dbReference>
<proteinExistence type="predicted"/>
<organism evidence="3 4">
    <name type="scientific">Arachis hypogaea</name>
    <name type="common">Peanut</name>
    <dbReference type="NCBI Taxonomy" id="3818"/>
    <lineage>
        <taxon>Eukaryota</taxon>
        <taxon>Viridiplantae</taxon>
        <taxon>Streptophyta</taxon>
        <taxon>Embryophyta</taxon>
        <taxon>Tracheophyta</taxon>
        <taxon>Spermatophyta</taxon>
        <taxon>Magnoliopsida</taxon>
        <taxon>eudicotyledons</taxon>
        <taxon>Gunneridae</taxon>
        <taxon>Pentapetalae</taxon>
        <taxon>rosids</taxon>
        <taxon>fabids</taxon>
        <taxon>Fabales</taxon>
        <taxon>Fabaceae</taxon>
        <taxon>Papilionoideae</taxon>
        <taxon>50 kb inversion clade</taxon>
        <taxon>dalbergioids sensu lato</taxon>
        <taxon>Dalbergieae</taxon>
        <taxon>Pterocarpus clade</taxon>
        <taxon>Arachis</taxon>
    </lineage>
</organism>
<reference evidence="3 4" key="1">
    <citation type="submission" date="2019-01" db="EMBL/GenBank/DDBJ databases">
        <title>Sequencing of cultivated peanut Arachis hypogaea provides insights into genome evolution and oil improvement.</title>
        <authorList>
            <person name="Chen X."/>
        </authorList>
    </citation>
    <scope>NUCLEOTIDE SEQUENCE [LARGE SCALE GENOMIC DNA]</scope>
    <source>
        <strain evidence="4">cv. Fuhuasheng</strain>
        <tissue evidence="3">Leaves</tissue>
    </source>
</reference>
<protein>
    <recommendedName>
        <fullName evidence="2">FAR1 domain-containing protein</fullName>
    </recommendedName>
</protein>
<feature type="compositionally biased region" description="Acidic residues" evidence="1">
    <location>
        <begin position="270"/>
        <end position="284"/>
    </location>
</feature>
<feature type="compositionally biased region" description="Basic residues" evidence="1">
    <location>
        <begin position="520"/>
        <end position="538"/>
    </location>
</feature>
<evidence type="ECO:0000313" key="3">
    <source>
        <dbReference type="EMBL" id="RYR39918.1"/>
    </source>
</evidence>
<evidence type="ECO:0000259" key="2">
    <source>
        <dbReference type="Pfam" id="PF03101"/>
    </source>
</evidence>
<feature type="domain" description="FAR1" evidence="2">
    <location>
        <begin position="326"/>
        <end position="416"/>
    </location>
</feature>
<feature type="region of interest" description="Disordered" evidence="1">
    <location>
        <begin position="264"/>
        <end position="284"/>
    </location>
</feature>
<dbReference type="PANTHER" id="PTHR46328">
    <property type="entry name" value="FAR-RED IMPAIRED RESPONSIVE (FAR1) FAMILY PROTEIN-RELATED"/>
    <property type="match status" value="1"/>
</dbReference>
<name>A0A445BMM1_ARAHY</name>
<dbReference type="AlphaFoldDB" id="A0A445BMM1"/>
<evidence type="ECO:0000256" key="1">
    <source>
        <dbReference type="SAM" id="MobiDB-lite"/>
    </source>
</evidence>
<comment type="caution">
    <text evidence="3">The sequence shown here is derived from an EMBL/GenBank/DDBJ whole genome shotgun (WGS) entry which is preliminary data.</text>
</comment>
<dbReference type="Pfam" id="PF03101">
    <property type="entry name" value="FAR1"/>
    <property type="match status" value="2"/>
</dbReference>
<gene>
    <name evidence="3" type="ORF">Ahy_A09g045557</name>
</gene>
<evidence type="ECO:0000313" key="4">
    <source>
        <dbReference type="Proteomes" id="UP000289738"/>
    </source>
</evidence>
<feature type="domain" description="FAR1" evidence="2">
    <location>
        <begin position="85"/>
        <end position="175"/>
    </location>
</feature>
<accession>A0A445BMM1</accession>